<accession>A0A822Y5S3</accession>
<gene>
    <name evidence="1" type="ORF">HUJ06_029275</name>
</gene>
<protein>
    <submittedName>
        <fullName evidence="1">Uncharacterized protein</fullName>
    </submittedName>
</protein>
<sequence>MSNSFHQHFSSTITSSFFDQSPFSENSTQHVVPACFFAKQAAPTMLKNIFLEVKKKFNAALGVLWKEKIRIDPDDPVEVDLFSESQRIQYTIQIHTRYSRCSNISKLLLRSDKKGMALLMDSHLRPTAHPRRLGIWREDLLKYGEQLELKIFHHSQILLQKSLGIRNESLAIFHTCLLIGQFIKM</sequence>
<comment type="caution">
    <text evidence="1">The sequence shown here is derived from an EMBL/GenBank/DDBJ whole genome shotgun (WGS) entry which is preliminary data.</text>
</comment>
<keyword evidence="2" id="KW-1185">Reference proteome</keyword>
<dbReference type="InterPro" id="IPR031432">
    <property type="entry name" value="MGP1"/>
</dbReference>
<dbReference type="Pfam" id="PF15704">
    <property type="entry name" value="Mt_ATP_synt"/>
    <property type="match status" value="1"/>
</dbReference>
<reference evidence="1 2" key="1">
    <citation type="journal article" date="2020" name="Mol. Biol. Evol.">
        <title>Distinct Expression and Methylation Patterns for Genes with Different Fates following a Single Whole-Genome Duplication in Flowering Plants.</title>
        <authorList>
            <person name="Shi T."/>
            <person name="Rahmani R.S."/>
            <person name="Gugger P.F."/>
            <person name="Wang M."/>
            <person name="Li H."/>
            <person name="Zhang Y."/>
            <person name="Li Z."/>
            <person name="Wang Q."/>
            <person name="Van de Peer Y."/>
            <person name="Marchal K."/>
            <person name="Chen J."/>
        </authorList>
    </citation>
    <scope>NUCLEOTIDE SEQUENCE [LARGE SCALE GENOMIC DNA]</scope>
    <source>
        <tissue evidence="1">Leaf</tissue>
    </source>
</reference>
<proteinExistence type="predicted"/>
<evidence type="ECO:0000313" key="2">
    <source>
        <dbReference type="Proteomes" id="UP000607653"/>
    </source>
</evidence>
<dbReference type="GO" id="GO:0009555">
    <property type="term" value="P:pollen development"/>
    <property type="evidence" value="ECO:0007669"/>
    <property type="project" value="InterPro"/>
</dbReference>
<dbReference type="PANTHER" id="PTHR36013">
    <property type="entry name" value="ATP SYNTHASE 24 KDA SUBUNIT, MITOCHONDRIAL-RELATED"/>
    <property type="match status" value="1"/>
</dbReference>
<dbReference type="EMBL" id="DUZY01000002">
    <property type="protein sequence ID" value="DAD27807.1"/>
    <property type="molecule type" value="Genomic_DNA"/>
</dbReference>
<evidence type="ECO:0000313" key="1">
    <source>
        <dbReference type="EMBL" id="DAD27807.1"/>
    </source>
</evidence>
<dbReference type="PANTHER" id="PTHR36013:SF2">
    <property type="entry name" value="ATP SYNTHASE 24 KDA SUBUNIT, MITOCHONDRIAL-RELATED"/>
    <property type="match status" value="1"/>
</dbReference>
<organism evidence="1 2">
    <name type="scientific">Nelumbo nucifera</name>
    <name type="common">Sacred lotus</name>
    <dbReference type="NCBI Taxonomy" id="4432"/>
    <lineage>
        <taxon>Eukaryota</taxon>
        <taxon>Viridiplantae</taxon>
        <taxon>Streptophyta</taxon>
        <taxon>Embryophyta</taxon>
        <taxon>Tracheophyta</taxon>
        <taxon>Spermatophyta</taxon>
        <taxon>Magnoliopsida</taxon>
        <taxon>Proteales</taxon>
        <taxon>Nelumbonaceae</taxon>
        <taxon>Nelumbo</taxon>
    </lineage>
</organism>
<dbReference type="AlphaFoldDB" id="A0A822Y5S3"/>
<dbReference type="Proteomes" id="UP000607653">
    <property type="component" value="Unassembled WGS sequence"/>
</dbReference>
<name>A0A822Y5S3_NELNU</name>